<dbReference type="Proteomes" id="UP000807504">
    <property type="component" value="Unassembled WGS sequence"/>
</dbReference>
<name>A0A8T0FEI2_ARGBR</name>
<reference evidence="1" key="1">
    <citation type="journal article" date="2020" name="bioRxiv">
        <title>Chromosome-level reference genome of the European wasp spider Argiope bruennichi: a resource for studies on range expansion and evolutionary adaptation.</title>
        <authorList>
            <person name="Sheffer M.M."/>
            <person name="Hoppe A."/>
            <person name="Krehenwinkel H."/>
            <person name="Uhl G."/>
            <person name="Kuss A.W."/>
            <person name="Jensen L."/>
            <person name="Jensen C."/>
            <person name="Gillespie R.G."/>
            <person name="Hoff K.J."/>
            <person name="Prost S."/>
        </authorList>
    </citation>
    <scope>NUCLEOTIDE SEQUENCE</scope>
</reference>
<dbReference type="EMBL" id="JABXBU010000012">
    <property type="protein sequence ID" value="KAF8789704.1"/>
    <property type="molecule type" value="Genomic_DNA"/>
</dbReference>
<protein>
    <submittedName>
        <fullName evidence="1">Uncharacterized protein</fullName>
    </submittedName>
</protein>
<organism evidence="1 2">
    <name type="scientific">Argiope bruennichi</name>
    <name type="common">Wasp spider</name>
    <name type="synonym">Aranea bruennichi</name>
    <dbReference type="NCBI Taxonomy" id="94029"/>
    <lineage>
        <taxon>Eukaryota</taxon>
        <taxon>Metazoa</taxon>
        <taxon>Ecdysozoa</taxon>
        <taxon>Arthropoda</taxon>
        <taxon>Chelicerata</taxon>
        <taxon>Arachnida</taxon>
        <taxon>Araneae</taxon>
        <taxon>Araneomorphae</taxon>
        <taxon>Entelegynae</taxon>
        <taxon>Araneoidea</taxon>
        <taxon>Araneidae</taxon>
        <taxon>Argiope</taxon>
    </lineage>
</organism>
<keyword evidence="2" id="KW-1185">Reference proteome</keyword>
<evidence type="ECO:0000313" key="2">
    <source>
        <dbReference type="Proteomes" id="UP000807504"/>
    </source>
</evidence>
<evidence type="ECO:0000313" key="1">
    <source>
        <dbReference type="EMBL" id="KAF8789704.1"/>
    </source>
</evidence>
<proteinExistence type="predicted"/>
<accession>A0A8T0FEI2</accession>
<comment type="caution">
    <text evidence="1">The sequence shown here is derived from an EMBL/GenBank/DDBJ whole genome shotgun (WGS) entry which is preliminary data.</text>
</comment>
<dbReference type="AlphaFoldDB" id="A0A8T0FEI2"/>
<sequence>MTSAKDDYNPFEDPSIKVLTNQSTSNQVTVGSYNPFDKSISNKQTGQLGGVTVDILHLSQHSHLNLPPPPFKSHNLQNRLLHIKSPLEPTNFP</sequence>
<reference evidence="1" key="2">
    <citation type="submission" date="2020-06" db="EMBL/GenBank/DDBJ databases">
        <authorList>
            <person name="Sheffer M."/>
        </authorList>
    </citation>
    <scope>NUCLEOTIDE SEQUENCE</scope>
</reference>
<gene>
    <name evidence="1" type="ORF">HNY73_007623</name>
</gene>